<comment type="subcellular location">
    <subcellularLocation>
        <location evidence="1">Endomembrane system</location>
        <topology evidence="1">Multi-pass membrane protein</topology>
    </subcellularLocation>
</comment>
<evidence type="ECO:0000313" key="13">
    <source>
        <dbReference type="Proteomes" id="UP000604046"/>
    </source>
</evidence>
<organism evidence="12 13">
    <name type="scientific">Symbiodinium natans</name>
    <dbReference type="NCBI Taxonomy" id="878477"/>
    <lineage>
        <taxon>Eukaryota</taxon>
        <taxon>Sar</taxon>
        <taxon>Alveolata</taxon>
        <taxon>Dinophyceae</taxon>
        <taxon>Suessiales</taxon>
        <taxon>Symbiodiniaceae</taxon>
        <taxon>Symbiodinium</taxon>
    </lineage>
</organism>
<comment type="similarity">
    <text evidence="10">Belongs to the DHHC palmitoyltransferase family.</text>
</comment>
<dbReference type="AlphaFoldDB" id="A0A812LI14"/>
<keyword evidence="5 10" id="KW-0472">Membrane</keyword>
<keyword evidence="6" id="KW-0564">Palmitate</keyword>
<reference evidence="12" key="1">
    <citation type="submission" date="2021-02" db="EMBL/GenBank/DDBJ databases">
        <authorList>
            <person name="Dougan E. K."/>
            <person name="Rhodes N."/>
            <person name="Thang M."/>
            <person name="Chan C."/>
        </authorList>
    </citation>
    <scope>NUCLEOTIDE SEQUENCE</scope>
</reference>
<name>A0A812LI14_9DINO</name>
<evidence type="ECO:0000256" key="2">
    <source>
        <dbReference type="ARBA" id="ARBA00022679"/>
    </source>
</evidence>
<dbReference type="InterPro" id="IPR039859">
    <property type="entry name" value="PFA4/ZDH16/20/ERF2-like"/>
</dbReference>
<evidence type="ECO:0000313" key="12">
    <source>
        <dbReference type="EMBL" id="CAE7247320.1"/>
    </source>
</evidence>
<feature type="transmembrane region" description="Helical" evidence="10">
    <location>
        <begin position="463"/>
        <end position="485"/>
    </location>
</feature>
<protein>
    <recommendedName>
        <fullName evidence="10">Palmitoyltransferase</fullName>
        <ecNumber evidence="10">2.3.1.225</ecNumber>
    </recommendedName>
</protein>
<dbReference type="InterPro" id="IPR001594">
    <property type="entry name" value="Palmitoyltrfase_DHHC"/>
</dbReference>
<comment type="caution">
    <text evidence="12">The sequence shown here is derived from an EMBL/GenBank/DDBJ whole genome shotgun (WGS) entry which is preliminary data.</text>
</comment>
<sequence>MGSGADQCPSSRSRGPSLLEQFPAVSGHDVGHPCCRSELHFASRRRNTYGQVHLQDHAVLVPDSDGASCGPKARPHQLRYRSRCRRPCASRGFWFLASCAVPAERRAVPRGLPRLRACLIADARVARRLWGPEMSHACHKLAQAIRRNAVAEVKAGSAQHCMMPHRLSMCEAKQNLLSPMQFRTQHRKVKCALPGRCTVEFPMDDGADTADAGRSAYSFRIARLLCSPLRLSQLQRFHRSSDFLQFFVAYQVVRLLLNSFGQPGLQCTWHRGIGLVVTSISEDQVQPDLRVGDALVVVGSSSLPEAGSEEQALKLLDDECASSLAANKRGIQCLAVSDLEVGGPPPPPPPPPAPPVTGHSRLYKVWPAGNRFCCAGYCMTGSPGHECSAAQCLRENCVGEHRSNRQQRCESLASALEGCDFINRPWCTAMGPANCFSWACILVPSILYFVVALPYYWSEVHPILPMTALFFFLMTVGCLLSACLADPGIIPRREVILATGCAEKLSEQLGYNVLGETVTERGELRDNTERVSIPPDLRKQGYRWCSTCRIVRPPRASHCSDCDNCVMRFDHHCPFINNCVGQRNYLFFFGFTSGLVTEGSGRCMGLLWAFRK</sequence>
<comment type="catalytic activity">
    <reaction evidence="9 10">
        <text>L-cysteinyl-[protein] + hexadecanoyl-CoA = S-hexadecanoyl-L-cysteinyl-[protein] + CoA</text>
        <dbReference type="Rhea" id="RHEA:36683"/>
        <dbReference type="Rhea" id="RHEA-COMP:10131"/>
        <dbReference type="Rhea" id="RHEA-COMP:11032"/>
        <dbReference type="ChEBI" id="CHEBI:29950"/>
        <dbReference type="ChEBI" id="CHEBI:57287"/>
        <dbReference type="ChEBI" id="CHEBI:57379"/>
        <dbReference type="ChEBI" id="CHEBI:74151"/>
        <dbReference type="EC" id="2.3.1.225"/>
    </reaction>
</comment>
<dbReference type="GO" id="GO:0006612">
    <property type="term" value="P:protein targeting to membrane"/>
    <property type="evidence" value="ECO:0007669"/>
    <property type="project" value="TreeGrafter"/>
</dbReference>
<keyword evidence="3 10" id="KW-0812">Transmembrane</keyword>
<proteinExistence type="inferred from homology"/>
<keyword evidence="4 10" id="KW-1133">Transmembrane helix</keyword>
<evidence type="ECO:0000256" key="4">
    <source>
        <dbReference type="ARBA" id="ARBA00022989"/>
    </source>
</evidence>
<dbReference type="EMBL" id="CAJNDS010001112">
    <property type="protein sequence ID" value="CAE7247320.1"/>
    <property type="molecule type" value="Genomic_DNA"/>
</dbReference>
<keyword evidence="2 10" id="KW-0808">Transferase</keyword>
<dbReference type="OrthoDB" id="9909019at2759"/>
<feature type="domain" description="Palmitoyltransferase DHHC" evidence="11">
    <location>
        <begin position="541"/>
        <end position="594"/>
    </location>
</feature>
<evidence type="ECO:0000259" key="11">
    <source>
        <dbReference type="Pfam" id="PF01529"/>
    </source>
</evidence>
<dbReference type="PANTHER" id="PTHR22883:SF43">
    <property type="entry name" value="PALMITOYLTRANSFERASE APP"/>
    <property type="match status" value="1"/>
</dbReference>
<evidence type="ECO:0000256" key="5">
    <source>
        <dbReference type="ARBA" id="ARBA00023136"/>
    </source>
</evidence>
<evidence type="ECO:0000256" key="8">
    <source>
        <dbReference type="ARBA" id="ARBA00023315"/>
    </source>
</evidence>
<dbReference type="GO" id="GO:0005794">
    <property type="term" value="C:Golgi apparatus"/>
    <property type="evidence" value="ECO:0007669"/>
    <property type="project" value="TreeGrafter"/>
</dbReference>
<feature type="transmembrane region" description="Helical" evidence="10">
    <location>
        <begin position="435"/>
        <end position="457"/>
    </location>
</feature>
<comment type="domain">
    <text evidence="10">The DHHC domain is required for palmitoyltransferase activity.</text>
</comment>
<evidence type="ECO:0000256" key="3">
    <source>
        <dbReference type="ARBA" id="ARBA00022692"/>
    </source>
</evidence>
<evidence type="ECO:0000256" key="9">
    <source>
        <dbReference type="ARBA" id="ARBA00048048"/>
    </source>
</evidence>
<dbReference type="PANTHER" id="PTHR22883">
    <property type="entry name" value="ZINC FINGER DHHC DOMAIN CONTAINING PROTEIN"/>
    <property type="match status" value="1"/>
</dbReference>
<dbReference type="GO" id="GO:0019706">
    <property type="term" value="F:protein-cysteine S-palmitoyltransferase activity"/>
    <property type="evidence" value="ECO:0007669"/>
    <property type="project" value="UniProtKB-EC"/>
</dbReference>
<dbReference type="PROSITE" id="PS50216">
    <property type="entry name" value="DHHC"/>
    <property type="match status" value="1"/>
</dbReference>
<evidence type="ECO:0000256" key="7">
    <source>
        <dbReference type="ARBA" id="ARBA00023288"/>
    </source>
</evidence>
<evidence type="ECO:0000256" key="10">
    <source>
        <dbReference type="RuleBase" id="RU079119"/>
    </source>
</evidence>
<keyword evidence="7" id="KW-0449">Lipoprotein</keyword>
<evidence type="ECO:0000256" key="1">
    <source>
        <dbReference type="ARBA" id="ARBA00004127"/>
    </source>
</evidence>
<evidence type="ECO:0000256" key="6">
    <source>
        <dbReference type="ARBA" id="ARBA00023139"/>
    </source>
</evidence>
<dbReference type="Proteomes" id="UP000604046">
    <property type="component" value="Unassembled WGS sequence"/>
</dbReference>
<accession>A0A812LI14</accession>
<keyword evidence="8 10" id="KW-0012">Acyltransferase</keyword>
<gene>
    <name evidence="12" type="primary">ZDHHC14</name>
    <name evidence="12" type="ORF">SNAT2548_LOCUS11819</name>
</gene>
<keyword evidence="13" id="KW-1185">Reference proteome</keyword>
<dbReference type="GO" id="GO:0005783">
    <property type="term" value="C:endoplasmic reticulum"/>
    <property type="evidence" value="ECO:0007669"/>
    <property type="project" value="TreeGrafter"/>
</dbReference>
<dbReference type="Pfam" id="PF01529">
    <property type="entry name" value="DHHC"/>
    <property type="match status" value="1"/>
</dbReference>
<dbReference type="EC" id="2.3.1.225" evidence="10"/>